<feature type="transmembrane region" description="Helical" evidence="1">
    <location>
        <begin position="22"/>
        <end position="49"/>
    </location>
</feature>
<gene>
    <name evidence="2" type="ORF">DFH08DRAFT_976161</name>
</gene>
<keyword evidence="1" id="KW-0812">Transmembrane</keyword>
<reference evidence="2" key="1">
    <citation type="submission" date="2023-03" db="EMBL/GenBank/DDBJ databases">
        <title>Massive genome expansion in bonnet fungi (Mycena s.s.) driven by repeated elements and novel gene families across ecological guilds.</title>
        <authorList>
            <consortium name="Lawrence Berkeley National Laboratory"/>
            <person name="Harder C.B."/>
            <person name="Miyauchi S."/>
            <person name="Viragh M."/>
            <person name="Kuo A."/>
            <person name="Thoen E."/>
            <person name="Andreopoulos B."/>
            <person name="Lu D."/>
            <person name="Skrede I."/>
            <person name="Drula E."/>
            <person name="Henrissat B."/>
            <person name="Morin E."/>
            <person name="Kohler A."/>
            <person name="Barry K."/>
            <person name="LaButti K."/>
            <person name="Morin E."/>
            <person name="Salamov A."/>
            <person name="Lipzen A."/>
            <person name="Mereny Z."/>
            <person name="Hegedus B."/>
            <person name="Baldrian P."/>
            <person name="Stursova M."/>
            <person name="Weitz H."/>
            <person name="Taylor A."/>
            <person name="Grigoriev I.V."/>
            <person name="Nagy L.G."/>
            <person name="Martin F."/>
            <person name="Kauserud H."/>
        </authorList>
    </citation>
    <scope>NUCLEOTIDE SEQUENCE</scope>
    <source>
        <strain evidence="2">CBHHK002</strain>
    </source>
</reference>
<dbReference type="EMBL" id="JARIHO010000095">
    <property type="protein sequence ID" value="KAJ7305590.1"/>
    <property type="molecule type" value="Genomic_DNA"/>
</dbReference>
<organism evidence="2 3">
    <name type="scientific">Mycena albidolilacea</name>
    <dbReference type="NCBI Taxonomy" id="1033008"/>
    <lineage>
        <taxon>Eukaryota</taxon>
        <taxon>Fungi</taxon>
        <taxon>Dikarya</taxon>
        <taxon>Basidiomycota</taxon>
        <taxon>Agaricomycotina</taxon>
        <taxon>Agaricomycetes</taxon>
        <taxon>Agaricomycetidae</taxon>
        <taxon>Agaricales</taxon>
        <taxon>Marasmiineae</taxon>
        <taxon>Mycenaceae</taxon>
        <taxon>Mycena</taxon>
    </lineage>
</organism>
<feature type="transmembrane region" description="Helical" evidence="1">
    <location>
        <begin position="134"/>
        <end position="152"/>
    </location>
</feature>
<protein>
    <submittedName>
        <fullName evidence="2">Uncharacterized protein</fullName>
    </submittedName>
</protein>
<keyword evidence="3" id="KW-1185">Reference proteome</keyword>
<feature type="transmembrane region" description="Helical" evidence="1">
    <location>
        <begin position="61"/>
        <end position="81"/>
    </location>
</feature>
<keyword evidence="1" id="KW-1133">Transmembrane helix</keyword>
<dbReference type="Proteomes" id="UP001218218">
    <property type="component" value="Unassembled WGS sequence"/>
</dbReference>
<accession>A0AAD6Z3K2</accession>
<feature type="transmembrane region" description="Helical" evidence="1">
    <location>
        <begin position="101"/>
        <end position="122"/>
    </location>
</feature>
<feature type="transmembrane region" description="Helical" evidence="1">
    <location>
        <begin position="187"/>
        <end position="206"/>
    </location>
</feature>
<name>A0AAD6Z3K2_9AGAR</name>
<comment type="caution">
    <text evidence="2">The sequence shown here is derived from an EMBL/GenBank/DDBJ whole genome shotgun (WGS) entry which is preliminary data.</text>
</comment>
<sequence>MLISLRTRSDSWSLDPRIYSRVILGLIIPGSGLTTALLVVVGYAAWNIVSRRYLDRVSFRLLTYALVAHLIFGVSFAMATLARHPDWRCSLLSFVTNSKFVLQQFSMMFSSCIFCMALNVPGRVQYQRPRDGKYYIAGTTLICLIFTVPPYASGNLGWDAVSQTCWYNSPNTEVRFRWVIGRQSSPIIIAAAGEVSAFLIIIHLLCRPPHTEGTYSSEGPGSTILKFRNIILRIGLYPLISCLLNITTTGIDLYKSRKYKMEAFGMTKCDNILILAGIAKCAGRPLMYGLLTPTDPYEWGNHEFIDVHV</sequence>
<evidence type="ECO:0000313" key="3">
    <source>
        <dbReference type="Proteomes" id="UP001218218"/>
    </source>
</evidence>
<proteinExistence type="predicted"/>
<keyword evidence="1" id="KW-0472">Membrane</keyword>
<evidence type="ECO:0000256" key="1">
    <source>
        <dbReference type="SAM" id="Phobius"/>
    </source>
</evidence>
<evidence type="ECO:0000313" key="2">
    <source>
        <dbReference type="EMBL" id="KAJ7305590.1"/>
    </source>
</evidence>
<dbReference type="AlphaFoldDB" id="A0AAD6Z3K2"/>